<keyword evidence="7" id="KW-1185">Reference proteome</keyword>
<evidence type="ECO:0000256" key="2">
    <source>
        <dbReference type="ARBA" id="ARBA00022801"/>
    </source>
</evidence>
<evidence type="ECO:0000256" key="3">
    <source>
        <dbReference type="ARBA" id="ARBA00023085"/>
    </source>
</evidence>
<feature type="domain" description="Pectinesterase catalytic" evidence="5">
    <location>
        <begin position="131"/>
        <end position="349"/>
    </location>
</feature>
<keyword evidence="3" id="KW-0063">Aspartyl esterase</keyword>
<dbReference type="SUPFAM" id="SSF51126">
    <property type="entry name" value="Pectin lyase-like"/>
    <property type="match status" value="1"/>
</dbReference>
<evidence type="ECO:0000256" key="1">
    <source>
        <dbReference type="ARBA" id="ARBA00008891"/>
    </source>
</evidence>
<dbReference type="GO" id="GO:0009279">
    <property type="term" value="C:cell outer membrane"/>
    <property type="evidence" value="ECO:0007669"/>
    <property type="project" value="TreeGrafter"/>
</dbReference>
<organism evidence="6 7">
    <name type="scientific">Filimonas effusa</name>
    <dbReference type="NCBI Taxonomy" id="2508721"/>
    <lineage>
        <taxon>Bacteria</taxon>
        <taxon>Pseudomonadati</taxon>
        <taxon>Bacteroidota</taxon>
        <taxon>Chitinophagia</taxon>
        <taxon>Chitinophagales</taxon>
        <taxon>Chitinophagaceae</taxon>
        <taxon>Filimonas</taxon>
    </lineage>
</organism>
<dbReference type="InterPro" id="IPR012334">
    <property type="entry name" value="Pectin_lyas_fold"/>
</dbReference>
<dbReference type="Proteomes" id="UP000290545">
    <property type="component" value="Unassembled WGS sequence"/>
</dbReference>
<keyword evidence="2" id="KW-0378">Hydrolase</keyword>
<dbReference type="AlphaFoldDB" id="A0A4Q1D6V4"/>
<evidence type="ECO:0000256" key="4">
    <source>
        <dbReference type="SAM" id="SignalP"/>
    </source>
</evidence>
<dbReference type="PANTHER" id="PTHR31321:SF57">
    <property type="entry name" value="PECTINESTERASE 53-RELATED"/>
    <property type="match status" value="1"/>
</dbReference>
<dbReference type="PANTHER" id="PTHR31321">
    <property type="entry name" value="ACYL-COA THIOESTER HYDROLASE YBHC-RELATED"/>
    <property type="match status" value="1"/>
</dbReference>
<dbReference type="InterPro" id="IPR000070">
    <property type="entry name" value="Pectinesterase_cat"/>
</dbReference>
<dbReference type="GO" id="GO:0042545">
    <property type="term" value="P:cell wall modification"/>
    <property type="evidence" value="ECO:0007669"/>
    <property type="project" value="InterPro"/>
</dbReference>
<comment type="caution">
    <text evidence="6">The sequence shown here is derived from an EMBL/GenBank/DDBJ whole genome shotgun (WGS) entry which is preliminary data.</text>
</comment>
<proteinExistence type="inferred from homology"/>
<accession>A0A4Q1D6V4</accession>
<dbReference type="EMBL" id="SDHZ01000002">
    <property type="protein sequence ID" value="RXK83643.1"/>
    <property type="molecule type" value="Genomic_DNA"/>
</dbReference>
<name>A0A4Q1D6V4_9BACT</name>
<gene>
    <name evidence="6" type="ORF">ESB13_16300</name>
</gene>
<keyword evidence="4" id="KW-0732">Signal</keyword>
<protein>
    <recommendedName>
        <fullName evidence="5">Pectinesterase catalytic domain-containing protein</fullName>
    </recommendedName>
</protein>
<feature type="signal peptide" evidence="4">
    <location>
        <begin position="1"/>
        <end position="30"/>
    </location>
</feature>
<evidence type="ECO:0000259" key="5">
    <source>
        <dbReference type="Pfam" id="PF01095"/>
    </source>
</evidence>
<dbReference type="Gene3D" id="2.160.20.10">
    <property type="entry name" value="Single-stranded right-handed beta-helix, Pectin lyase-like"/>
    <property type="match status" value="1"/>
</dbReference>
<dbReference type="Pfam" id="PF01095">
    <property type="entry name" value="Pectinesterase"/>
    <property type="match status" value="2"/>
</dbReference>
<evidence type="ECO:0000313" key="6">
    <source>
        <dbReference type="EMBL" id="RXK83643.1"/>
    </source>
</evidence>
<feature type="domain" description="Pectinesterase catalytic" evidence="5">
    <location>
        <begin position="35"/>
        <end position="99"/>
    </location>
</feature>
<evidence type="ECO:0000313" key="7">
    <source>
        <dbReference type="Proteomes" id="UP000290545"/>
    </source>
</evidence>
<dbReference type="InterPro" id="IPR011050">
    <property type="entry name" value="Pectin_lyase_fold/virulence"/>
</dbReference>
<dbReference type="GO" id="GO:0030599">
    <property type="term" value="F:pectinesterase activity"/>
    <property type="evidence" value="ECO:0007669"/>
    <property type="project" value="InterPro"/>
</dbReference>
<dbReference type="OrthoDB" id="1282968at2"/>
<sequence>MFLPVKPAVASFSKLLFVAVLLIASLSVFAAKQKIVVAQDGSGQYTTVQSAIDASPSNSAEQTVIYIKNGLYDQEKLIIPADKRNLKLVGESREKTIISYAIFDCNSPASANKCPDSLWVKWKHNSDLIRTSATLTILADSCILENLSIKNTAGPVGQALALTLRGDKIIFRNCNITGYQDTILMAADGKRNYFYNCYVLGRTDYIYGGGIGFFDNCEIASYGGGWITAPSTPEKQLYGFVFDKCRFSFASGSPRKGDDGSLVAIGRPWHNYPKVAILNSDLGDRIDPRGWPTTWRMDYASESDKLHLFEYNNTGKSADFSQRAPWKGMKQLSRQEAEAYSVESVLKGNDNWKPTRK</sequence>
<dbReference type="RefSeq" id="WP_129004695.1">
    <property type="nucleotide sequence ID" value="NZ_SDHZ01000002.1"/>
</dbReference>
<feature type="chain" id="PRO_5020478967" description="Pectinesterase catalytic domain-containing protein" evidence="4">
    <location>
        <begin position="31"/>
        <end position="357"/>
    </location>
</feature>
<reference evidence="6 7" key="1">
    <citation type="submission" date="2019-01" db="EMBL/GenBank/DDBJ databases">
        <title>Filimonas sp. strain TTM-71.</title>
        <authorList>
            <person name="Chen W.-M."/>
        </authorList>
    </citation>
    <scope>NUCLEOTIDE SEQUENCE [LARGE SCALE GENOMIC DNA]</scope>
    <source>
        <strain evidence="6 7">TTM-71</strain>
    </source>
</reference>
<comment type="similarity">
    <text evidence="1">Belongs to the pectinesterase family.</text>
</comment>